<dbReference type="AlphaFoldDB" id="A0A240CD35"/>
<proteinExistence type="predicted"/>
<reference evidence="2 3" key="1">
    <citation type="submission" date="2017-06" db="EMBL/GenBank/DDBJ databases">
        <authorList>
            <consortium name="Pathogen Informatics"/>
        </authorList>
    </citation>
    <scope>NUCLEOTIDE SEQUENCE [LARGE SCALE GENOMIC DNA]</scope>
    <source>
        <strain evidence="2 3">NCTC12148</strain>
    </source>
</reference>
<evidence type="ECO:0000313" key="2">
    <source>
        <dbReference type="EMBL" id="SNW05894.1"/>
    </source>
</evidence>
<evidence type="ECO:0000256" key="1">
    <source>
        <dbReference type="SAM" id="MobiDB-lite"/>
    </source>
</evidence>
<dbReference type="KEGG" id="sfj:SAMEA4384070_4598"/>
<name>A0A240CD35_SERFI</name>
<keyword evidence="3" id="KW-1185">Reference proteome</keyword>
<gene>
    <name evidence="2" type="ORF">SAMEA4384070_04598</name>
</gene>
<accession>A0A240CD35</accession>
<feature type="region of interest" description="Disordered" evidence="1">
    <location>
        <begin position="16"/>
        <end position="35"/>
    </location>
</feature>
<organism evidence="2 3">
    <name type="scientific">Serratia ficaria</name>
    <dbReference type="NCBI Taxonomy" id="61651"/>
    <lineage>
        <taxon>Bacteria</taxon>
        <taxon>Pseudomonadati</taxon>
        <taxon>Pseudomonadota</taxon>
        <taxon>Gammaproteobacteria</taxon>
        <taxon>Enterobacterales</taxon>
        <taxon>Yersiniaceae</taxon>
        <taxon>Serratia</taxon>
    </lineage>
</organism>
<dbReference type="Proteomes" id="UP000215134">
    <property type="component" value="Chromosome 1"/>
</dbReference>
<evidence type="ECO:0000313" key="3">
    <source>
        <dbReference type="Proteomes" id="UP000215134"/>
    </source>
</evidence>
<sequence length="62" mass="6415">MDAGECGFSRLNPAKKQALNGRGGRRPGGVNALGPAQHSSSCTSYCSMIFITLGGGSWSVNR</sequence>
<dbReference type="EMBL" id="LT906479">
    <property type="protein sequence ID" value="SNW05894.1"/>
    <property type="molecule type" value="Genomic_DNA"/>
</dbReference>
<protein>
    <submittedName>
        <fullName evidence="2">Uncharacterized protein</fullName>
    </submittedName>
</protein>